<gene>
    <name evidence="3" type="ORF">BT96DRAFT_1012188</name>
</gene>
<evidence type="ECO:0000313" key="4">
    <source>
        <dbReference type="Proteomes" id="UP000799118"/>
    </source>
</evidence>
<dbReference type="PANTHER" id="PTHR21021:SF16">
    <property type="entry name" value="TIP41-LIKE PROTEIN"/>
    <property type="match status" value="1"/>
</dbReference>
<dbReference type="InterPro" id="IPR051330">
    <property type="entry name" value="Phosphatase_reg/MetRdx"/>
</dbReference>
<protein>
    <submittedName>
        <fullName evidence="3">Type 2A phosphatase activator TIP41</fullName>
    </submittedName>
</protein>
<keyword evidence="4" id="KW-1185">Reference proteome</keyword>
<sequence>MSATPAFNPIMKPAIALPKHSLLESPNSRSILIGKWRITASTNPISNASQCDALQANLGIPLPEMTFGNNILKLEYRPSGRFDTDNDNDSENGEDEPEEDQGWIYEFNTENALQGVKKGELEPGDGGVKVNYADAWLKSRTGPSPLLPMPKTVPTKPYDWTYTTTYAGHSSSSSPSWKPANPANPVHAIPLAELTRPDPILFYAEVPLFEDELHDNGSSGLLVRIRVMPTCIFILARFTLRVDGVLFRTFDTRMYSSLEKGDPPIVVRETSGWEAPYEGVKNRLPKRDDLTPLTDPAFISKILSELPQSQTTGASTGWRGLGRRCEWIVPDVSHG</sequence>
<dbReference type="PANTHER" id="PTHR21021">
    <property type="entry name" value="GAF/PUTATIVE CYTOSKELETAL PROTEIN"/>
    <property type="match status" value="1"/>
</dbReference>
<dbReference type="GO" id="GO:0031929">
    <property type="term" value="P:TOR signaling"/>
    <property type="evidence" value="ECO:0007669"/>
    <property type="project" value="TreeGrafter"/>
</dbReference>
<dbReference type="OrthoDB" id="10253878at2759"/>
<accession>A0A6A4IGW5</accession>
<evidence type="ECO:0000256" key="2">
    <source>
        <dbReference type="SAM" id="MobiDB-lite"/>
    </source>
</evidence>
<name>A0A6A4IGW5_9AGAR</name>
<dbReference type="AlphaFoldDB" id="A0A6A4IGW5"/>
<evidence type="ECO:0000313" key="3">
    <source>
        <dbReference type="EMBL" id="KAE9409856.1"/>
    </source>
</evidence>
<dbReference type="GO" id="GO:0005829">
    <property type="term" value="C:cytosol"/>
    <property type="evidence" value="ECO:0007669"/>
    <property type="project" value="TreeGrafter"/>
</dbReference>
<proteinExistence type="inferred from homology"/>
<organism evidence="3 4">
    <name type="scientific">Gymnopus androsaceus JB14</name>
    <dbReference type="NCBI Taxonomy" id="1447944"/>
    <lineage>
        <taxon>Eukaryota</taxon>
        <taxon>Fungi</taxon>
        <taxon>Dikarya</taxon>
        <taxon>Basidiomycota</taxon>
        <taxon>Agaricomycotina</taxon>
        <taxon>Agaricomycetes</taxon>
        <taxon>Agaricomycetidae</taxon>
        <taxon>Agaricales</taxon>
        <taxon>Marasmiineae</taxon>
        <taxon>Omphalotaceae</taxon>
        <taxon>Gymnopus</taxon>
    </lineage>
</organism>
<comment type="similarity">
    <text evidence="1">Belongs to the TIP41 family.</text>
</comment>
<evidence type="ECO:0000256" key="1">
    <source>
        <dbReference type="ARBA" id="ARBA00006658"/>
    </source>
</evidence>
<feature type="compositionally biased region" description="Acidic residues" evidence="2">
    <location>
        <begin position="85"/>
        <end position="101"/>
    </location>
</feature>
<dbReference type="Pfam" id="PF04176">
    <property type="entry name" value="TIP41"/>
    <property type="match status" value="1"/>
</dbReference>
<dbReference type="Proteomes" id="UP000799118">
    <property type="component" value="Unassembled WGS sequence"/>
</dbReference>
<dbReference type="InterPro" id="IPR007303">
    <property type="entry name" value="TIP41-like"/>
</dbReference>
<feature type="region of interest" description="Disordered" evidence="2">
    <location>
        <begin position="78"/>
        <end position="101"/>
    </location>
</feature>
<dbReference type="EMBL" id="ML769386">
    <property type="protein sequence ID" value="KAE9409856.1"/>
    <property type="molecule type" value="Genomic_DNA"/>
</dbReference>
<reference evidence="3" key="1">
    <citation type="journal article" date="2019" name="Environ. Microbiol.">
        <title>Fungal ecological strategies reflected in gene transcription - a case study of two litter decomposers.</title>
        <authorList>
            <person name="Barbi F."/>
            <person name="Kohler A."/>
            <person name="Barry K."/>
            <person name="Baskaran P."/>
            <person name="Daum C."/>
            <person name="Fauchery L."/>
            <person name="Ihrmark K."/>
            <person name="Kuo A."/>
            <person name="LaButti K."/>
            <person name="Lipzen A."/>
            <person name="Morin E."/>
            <person name="Grigoriev I.V."/>
            <person name="Henrissat B."/>
            <person name="Lindahl B."/>
            <person name="Martin F."/>
        </authorList>
    </citation>
    <scope>NUCLEOTIDE SEQUENCE</scope>
    <source>
        <strain evidence="3">JB14</strain>
    </source>
</reference>